<dbReference type="Proteomes" id="UP000295334">
    <property type="component" value="Unassembled WGS sequence"/>
</dbReference>
<keyword evidence="5" id="KW-0175">Coiled coil</keyword>
<proteinExistence type="predicted"/>
<dbReference type="EMBL" id="SJZI01000046">
    <property type="protein sequence ID" value="TCJ13285.1"/>
    <property type="molecule type" value="Genomic_DNA"/>
</dbReference>
<feature type="domain" description="TM2" evidence="7">
    <location>
        <begin position="12"/>
        <end position="54"/>
    </location>
</feature>
<evidence type="ECO:0000313" key="9">
    <source>
        <dbReference type="Proteomes" id="UP000295334"/>
    </source>
</evidence>
<gene>
    <name evidence="8" type="ORF">EPD60_12900</name>
</gene>
<evidence type="ECO:0000256" key="5">
    <source>
        <dbReference type="SAM" id="Coils"/>
    </source>
</evidence>
<comment type="subcellular location">
    <subcellularLocation>
        <location evidence="1">Membrane</location>
        <topology evidence="1">Multi-pass membrane protein</topology>
    </subcellularLocation>
</comment>
<evidence type="ECO:0000313" key="8">
    <source>
        <dbReference type="EMBL" id="TCJ13285.1"/>
    </source>
</evidence>
<protein>
    <submittedName>
        <fullName evidence="8">TM2 domain-containing protein</fullName>
    </submittedName>
</protein>
<dbReference type="Pfam" id="PF05154">
    <property type="entry name" value="TM2"/>
    <property type="match status" value="1"/>
</dbReference>
<evidence type="ECO:0000256" key="1">
    <source>
        <dbReference type="ARBA" id="ARBA00004141"/>
    </source>
</evidence>
<feature type="transmembrane region" description="Helical" evidence="6">
    <location>
        <begin position="35"/>
        <end position="60"/>
    </location>
</feature>
<name>A0A4R1B8T7_9BACT</name>
<feature type="coiled-coil region" evidence="5">
    <location>
        <begin position="69"/>
        <end position="122"/>
    </location>
</feature>
<evidence type="ECO:0000259" key="7">
    <source>
        <dbReference type="Pfam" id="PF05154"/>
    </source>
</evidence>
<feature type="transmembrane region" description="Helical" evidence="6">
    <location>
        <begin position="12"/>
        <end position="29"/>
    </location>
</feature>
<dbReference type="Gene3D" id="4.10.860.10">
    <property type="entry name" value="UVR domain"/>
    <property type="match status" value="1"/>
</dbReference>
<evidence type="ECO:0000256" key="4">
    <source>
        <dbReference type="ARBA" id="ARBA00023136"/>
    </source>
</evidence>
<dbReference type="RefSeq" id="WP_131449941.1">
    <property type="nucleotide sequence ID" value="NZ_SJZI01000046.1"/>
</dbReference>
<dbReference type="OrthoDB" id="9816361at2"/>
<keyword evidence="3 6" id="KW-1133">Transmembrane helix</keyword>
<evidence type="ECO:0000256" key="6">
    <source>
        <dbReference type="SAM" id="Phobius"/>
    </source>
</evidence>
<dbReference type="InterPro" id="IPR007829">
    <property type="entry name" value="TM2"/>
</dbReference>
<comment type="caution">
    <text evidence="8">The sequence shown here is derived from an EMBL/GenBank/DDBJ whole genome shotgun (WGS) entry which is preliminary data.</text>
</comment>
<keyword evidence="2 6" id="KW-0812">Transmembrane</keyword>
<organism evidence="8 9">
    <name type="scientific">Flaviaesturariibacter flavus</name>
    <dbReference type="NCBI Taxonomy" id="2502780"/>
    <lineage>
        <taxon>Bacteria</taxon>
        <taxon>Pseudomonadati</taxon>
        <taxon>Bacteroidota</taxon>
        <taxon>Chitinophagia</taxon>
        <taxon>Chitinophagales</taxon>
        <taxon>Chitinophagaceae</taxon>
        <taxon>Flaviaestuariibacter</taxon>
    </lineage>
</organism>
<dbReference type="PANTHER" id="PTHR44733:SF1">
    <property type="entry name" value="DNAJ HOMOLOG SUBFAMILY C MEMBER 22"/>
    <property type="match status" value="1"/>
</dbReference>
<keyword evidence="9" id="KW-1185">Reference proteome</keyword>
<keyword evidence="4 6" id="KW-0472">Membrane</keyword>
<accession>A0A4R1B8T7</accession>
<evidence type="ECO:0000256" key="2">
    <source>
        <dbReference type="ARBA" id="ARBA00022692"/>
    </source>
</evidence>
<dbReference type="PANTHER" id="PTHR44733">
    <property type="entry name" value="DNAJ HOMOLOG SUBFAMILY C MEMBER 22"/>
    <property type="match status" value="1"/>
</dbReference>
<dbReference type="GO" id="GO:0016020">
    <property type="term" value="C:membrane"/>
    <property type="evidence" value="ECO:0007669"/>
    <property type="project" value="UniProtKB-SubCell"/>
</dbReference>
<dbReference type="AlphaFoldDB" id="A0A4R1B8T7"/>
<sequence>MPAPPSLQQAYKWWLLGGFGLLGLHRRYLRKPRTAMLWLCTAGFFGIGALLDLFLLHWLVNRMHMIHRIKELQSEIEKTAAHREQLAAAHQYEEAAYNRDKELLLRRRLEQLRLQLRQYRKDN</sequence>
<evidence type="ECO:0000256" key="3">
    <source>
        <dbReference type="ARBA" id="ARBA00022989"/>
    </source>
</evidence>
<reference evidence="8 9" key="1">
    <citation type="submission" date="2019-03" db="EMBL/GenBank/DDBJ databases">
        <authorList>
            <person name="Kim M.K.M."/>
        </authorList>
    </citation>
    <scope>NUCLEOTIDE SEQUENCE [LARGE SCALE GENOMIC DNA]</scope>
    <source>
        <strain evidence="8 9">17J68-12</strain>
    </source>
</reference>